<accession>H0EI68</accession>
<evidence type="ECO:0000313" key="4">
    <source>
        <dbReference type="Proteomes" id="UP000005446"/>
    </source>
</evidence>
<evidence type="ECO:0000313" key="3">
    <source>
        <dbReference type="EMBL" id="EHL01861.1"/>
    </source>
</evidence>
<name>H0EI68_GLAL7</name>
<sequence>MALQNEINTLKRKYSDMESNLRTLEFKQHKTWPYFMKLPKEIRIIIYQTAATIPQTHIITAKTISRSKVLNIAYVCKESLHALDSLKFDYFLFHSTQHRPAPPLVYCNTNLEREETLWAIGNYENLAPEPENSDIDGLEILKIGTTRPPPPEDHSPRCIPFDPPPRAWNPFNKDTDTFYFPSDPLRTLPQSTNWLCGKCSPHKGFSTTSSRLVTAPCSDCLTNSCLTSGPAKLHMRELKKGLYEKGSGDWDIVTRKMQQLLEEVKMRNLREKQLRKILPSLFTSANNGPFLDLSTWNPPTVRFVTAYKKQNEWIQRPSSPPTTPPPAQETRHPRPNPFDPRFGFVRNFKST</sequence>
<dbReference type="HOGENOM" id="CLU_790008_0_0_1"/>
<evidence type="ECO:0000259" key="2">
    <source>
        <dbReference type="Pfam" id="PF20150"/>
    </source>
</evidence>
<dbReference type="InParanoid" id="H0EI68"/>
<protein>
    <recommendedName>
        <fullName evidence="2">2EXR domain-containing protein</fullName>
    </recommendedName>
</protein>
<feature type="domain" description="2EXR" evidence="2">
    <location>
        <begin position="33"/>
        <end position="109"/>
    </location>
</feature>
<dbReference type="AlphaFoldDB" id="H0EI68"/>
<dbReference type="Pfam" id="PF20150">
    <property type="entry name" value="2EXR"/>
    <property type="match status" value="1"/>
</dbReference>
<gene>
    <name evidence="3" type="ORF">M7I_2218</name>
</gene>
<keyword evidence="4" id="KW-1185">Reference proteome</keyword>
<feature type="compositionally biased region" description="Pro residues" evidence="1">
    <location>
        <begin position="318"/>
        <end position="327"/>
    </location>
</feature>
<dbReference type="OrthoDB" id="3560930at2759"/>
<dbReference type="Proteomes" id="UP000005446">
    <property type="component" value="Unassembled WGS sequence"/>
</dbReference>
<comment type="caution">
    <text evidence="3">The sequence shown here is derived from an EMBL/GenBank/DDBJ whole genome shotgun (WGS) entry which is preliminary data.</text>
</comment>
<reference evidence="3 4" key="1">
    <citation type="journal article" date="2012" name="Eukaryot. Cell">
        <title>Genome sequence of the fungus Glarea lozoyensis: the first genome sequence of a species from the Helotiaceae family.</title>
        <authorList>
            <person name="Youssar L."/>
            <person name="Gruening B.A."/>
            <person name="Erxleben A."/>
            <person name="Guenther S."/>
            <person name="Huettel W."/>
        </authorList>
    </citation>
    <scope>NUCLEOTIDE SEQUENCE [LARGE SCALE GENOMIC DNA]</scope>
    <source>
        <strain evidence="4">ATCC 74030 / MF5533</strain>
    </source>
</reference>
<evidence type="ECO:0000256" key="1">
    <source>
        <dbReference type="SAM" id="MobiDB-lite"/>
    </source>
</evidence>
<dbReference type="InterPro" id="IPR045518">
    <property type="entry name" value="2EXR"/>
</dbReference>
<proteinExistence type="predicted"/>
<feature type="region of interest" description="Disordered" evidence="1">
    <location>
        <begin position="312"/>
        <end position="351"/>
    </location>
</feature>
<dbReference type="EMBL" id="AGUE01000044">
    <property type="protein sequence ID" value="EHL01861.1"/>
    <property type="molecule type" value="Genomic_DNA"/>
</dbReference>
<organism evidence="3 4">
    <name type="scientific">Glarea lozoyensis (strain ATCC 74030 / MF5533)</name>
    <dbReference type="NCBI Taxonomy" id="1104152"/>
    <lineage>
        <taxon>Eukaryota</taxon>
        <taxon>Fungi</taxon>
        <taxon>Dikarya</taxon>
        <taxon>Ascomycota</taxon>
        <taxon>Pezizomycotina</taxon>
        <taxon>Leotiomycetes</taxon>
        <taxon>Helotiales</taxon>
        <taxon>Helotiaceae</taxon>
        <taxon>Glarea</taxon>
    </lineage>
</organism>